<name>A0A972NJB5_9BURK</name>
<dbReference type="EMBL" id="WOEZ01000027">
    <property type="protein sequence ID" value="NPT53902.1"/>
    <property type="molecule type" value="Genomic_DNA"/>
</dbReference>
<dbReference type="RefSeq" id="WP_172160902.1">
    <property type="nucleotide sequence ID" value="NZ_WOEZ01000027.1"/>
</dbReference>
<sequence length="172" mass="19153">MERFPTKHEHASDACLPACGVSGSSPTSIPATIPVARESGERRRHLPREALPLSAVAASRFASPSKTLTKGNHGRRGYGEIHTVCDYVVDLSSFATLHARQWKFASHRDRAKAGNTFSDRRADRVEGLTRCKHGRLVVRIAPNKQETRALLIVTHLQFTTRERRISSFRGID</sequence>
<reference evidence="1 2" key="1">
    <citation type="submission" date="2019-11" db="EMBL/GenBank/DDBJ databases">
        <title>Metabolism of dissolved organic matter in forest soils.</title>
        <authorList>
            <person name="Cyle K.T."/>
            <person name="Wilhelm R.C."/>
            <person name="Martinez C.E."/>
        </authorList>
    </citation>
    <scope>NUCLEOTIDE SEQUENCE [LARGE SCALE GENOMIC DNA]</scope>
    <source>
        <strain evidence="1 2">5N</strain>
    </source>
</reference>
<evidence type="ECO:0000313" key="2">
    <source>
        <dbReference type="Proteomes" id="UP000655523"/>
    </source>
</evidence>
<evidence type="ECO:0000313" key="1">
    <source>
        <dbReference type="EMBL" id="NPT53902.1"/>
    </source>
</evidence>
<dbReference type="AlphaFoldDB" id="A0A972NJB5"/>
<dbReference type="Proteomes" id="UP000655523">
    <property type="component" value="Unassembled WGS sequence"/>
</dbReference>
<protein>
    <submittedName>
        <fullName evidence="1">Uncharacterized protein</fullName>
    </submittedName>
</protein>
<proteinExistence type="predicted"/>
<comment type="caution">
    <text evidence="1">The sequence shown here is derived from an EMBL/GenBank/DDBJ whole genome shotgun (WGS) entry which is preliminary data.</text>
</comment>
<organism evidence="1 2">
    <name type="scientific">Paraburkholderia elongata</name>
    <dbReference type="NCBI Taxonomy" id="2675747"/>
    <lineage>
        <taxon>Bacteria</taxon>
        <taxon>Pseudomonadati</taxon>
        <taxon>Pseudomonadota</taxon>
        <taxon>Betaproteobacteria</taxon>
        <taxon>Burkholderiales</taxon>
        <taxon>Burkholderiaceae</taxon>
        <taxon>Paraburkholderia</taxon>
    </lineage>
</organism>
<keyword evidence="2" id="KW-1185">Reference proteome</keyword>
<gene>
    <name evidence="1" type="ORF">GNZ13_04610</name>
</gene>
<accession>A0A972NJB5</accession>